<comment type="caution">
    <text evidence="4">The sequence shown here is derived from an EMBL/GenBank/DDBJ whole genome shotgun (WGS) entry which is preliminary data.</text>
</comment>
<dbReference type="PANTHER" id="PTHR42714">
    <property type="entry name" value="TRNA MODIFICATION GTPASE GTPBP3"/>
    <property type="match status" value="1"/>
</dbReference>
<protein>
    <submittedName>
        <fullName evidence="4">50S ribosome-binding GTPase</fullName>
    </submittedName>
</protein>
<accession>A0A9Q3UL27</accession>
<dbReference type="GO" id="GO:0005525">
    <property type="term" value="F:GTP binding"/>
    <property type="evidence" value="ECO:0007669"/>
    <property type="project" value="InterPro"/>
</dbReference>
<organism evidence="4 5">
    <name type="scientific">Alloalcanivorax marinus</name>
    <dbReference type="NCBI Taxonomy" id="1177169"/>
    <lineage>
        <taxon>Bacteria</taxon>
        <taxon>Pseudomonadati</taxon>
        <taxon>Pseudomonadota</taxon>
        <taxon>Gammaproteobacteria</taxon>
        <taxon>Oceanospirillales</taxon>
        <taxon>Alcanivoracaceae</taxon>
        <taxon>Alloalcanivorax</taxon>
    </lineage>
</organism>
<dbReference type="GO" id="GO:0002098">
    <property type="term" value="P:tRNA wobble uridine modification"/>
    <property type="evidence" value="ECO:0007669"/>
    <property type="project" value="TreeGrafter"/>
</dbReference>
<dbReference type="Gene3D" id="3.40.50.300">
    <property type="entry name" value="P-loop containing nucleotide triphosphate hydrolases"/>
    <property type="match status" value="1"/>
</dbReference>
<proteinExistence type="predicted"/>
<evidence type="ECO:0000259" key="3">
    <source>
        <dbReference type="Pfam" id="PF01926"/>
    </source>
</evidence>
<evidence type="ECO:0000313" key="4">
    <source>
        <dbReference type="EMBL" id="MCC4307099.1"/>
    </source>
</evidence>
<reference evidence="4" key="1">
    <citation type="submission" date="2021-10" db="EMBL/GenBank/DDBJ databases">
        <title>The diversity and Nitrogen Metabolism of Culturable Nitrate-Utilizing Bacteria Within the Oxygen Minimum Zone of the Changjiang (Yangtze River)Estuary.</title>
        <authorList>
            <person name="Zhang D."/>
            <person name="Zheng J."/>
            <person name="Liu S."/>
            <person name="He W."/>
        </authorList>
    </citation>
    <scope>NUCLEOTIDE SEQUENCE</scope>
    <source>
        <strain evidence="4">FXH-223</strain>
    </source>
</reference>
<dbReference type="RefSeq" id="WP_228232247.1">
    <property type="nucleotide sequence ID" value="NZ_JAJGNA010000001.1"/>
</dbReference>
<dbReference type="SUPFAM" id="SSF52540">
    <property type="entry name" value="P-loop containing nucleoside triphosphate hydrolases"/>
    <property type="match status" value="1"/>
</dbReference>
<evidence type="ECO:0000256" key="1">
    <source>
        <dbReference type="ARBA" id="ARBA00022490"/>
    </source>
</evidence>
<dbReference type="GO" id="GO:0005829">
    <property type="term" value="C:cytosol"/>
    <property type="evidence" value="ECO:0007669"/>
    <property type="project" value="TreeGrafter"/>
</dbReference>
<feature type="region of interest" description="Disordered" evidence="2">
    <location>
        <begin position="1"/>
        <end position="21"/>
    </location>
</feature>
<feature type="domain" description="G" evidence="3">
    <location>
        <begin position="46"/>
        <end position="163"/>
    </location>
</feature>
<dbReference type="EMBL" id="JAJGNA010000001">
    <property type="protein sequence ID" value="MCC4307099.1"/>
    <property type="molecule type" value="Genomic_DNA"/>
</dbReference>
<dbReference type="CDD" id="cd11383">
    <property type="entry name" value="YfjP"/>
    <property type="match status" value="1"/>
</dbReference>
<dbReference type="InterPro" id="IPR027417">
    <property type="entry name" value="P-loop_NTPase"/>
</dbReference>
<evidence type="ECO:0000313" key="5">
    <source>
        <dbReference type="Proteomes" id="UP001108027"/>
    </source>
</evidence>
<keyword evidence="5" id="KW-1185">Reference proteome</keyword>
<dbReference type="GO" id="GO:0030488">
    <property type="term" value="P:tRNA methylation"/>
    <property type="evidence" value="ECO:0007669"/>
    <property type="project" value="TreeGrafter"/>
</dbReference>
<dbReference type="PANTHER" id="PTHR42714:SF2">
    <property type="entry name" value="TRNA MODIFICATION GTPASE GTPBP3, MITOCHONDRIAL"/>
    <property type="match status" value="1"/>
</dbReference>
<name>A0A9Q3UL27_9GAMM</name>
<dbReference type="Pfam" id="PF01926">
    <property type="entry name" value="MMR_HSR1"/>
    <property type="match status" value="1"/>
</dbReference>
<dbReference type="AlphaFoldDB" id="A0A9Q3UL27"/>
<evidence type="ECO:0000256" key="2">
    <source>
        <dbReference type="SAM" id="MobiDB-lite"/>
    </source>
</evidence>
<keyword evidence="1" id="KW-0963">Cytoplasm</keyword>
<dbReference type="Proteomes" id="UP001108027">
    <property type="component" value="Unassembled WGS sequence"/>
</dbReference>
<sequence length="305" mass="33976">MDENKAADLPGGAEDALPDPQDISHKKEIRDFIQREIKRIRTYTPKIGVFGTTGVGKSSLCNALFGREIAEVSDVAACTRNPQEILVTDDEGGGLILVDVPGVGENLERDQEYIELYQQLAPELDLILWAIKADERAYSSSVQAYRTAIRPHEDKCPVVFVITQADKIEPCREWDVRRRQPSGRQAHNLEAKKQHVAKEFDLASTQLVAVSAEENYNLNLLVSTIVAVLPNDKKASLVREAKEENVSDEAIAASETGILDYLAEKIGAGIYHAREFLIEFVATAANRYGSEISKIVIDWLSKKRW</sequence>
<dbReference type="InterPro" id="IPR006073">
    <property type="entry name" value="GTP-bd"/>
</dbReference>
<gene>
    <name evidence="4" type="ORF">LL252_00825</name>
</gene>